<protein>
    <recommendedName>
        <fullName evidence="1">Methyltransferase domain-containing protein</fullName>
    </recommendedName>
</protein>
<evidence type="ECO:0000259" key="1">
    <source>
        <dbReference type="Pfam" id="PF13649"/>
    </source>
</evidence>
<name>A0A343TNX8_9EURY</name>
<dbReference type="Pfam" id="PF13649">
    <property type="entry name" value="Methyltransf_25"/>
    <property type="match status" value="1"/>
</dbReference>
<dbReference type="KEGG" id="hdf:AArcSl_3194"/>
<dbReference type="EMBL" id="CP025066">
    <property type="protein sequence ID" value="AUX10800.1"/>
    <property type="molecule type" value="Genomic_DNA"/>
</dbReference>
<dbReference type="RefSeq" id="WP_119821432.1">
    <property type="nucleotide sequence ID" value="NZ_CP025066.1"/>
</dbReference>
<evidence type="ECO:0000313" key="3">
    <source>
        <dbReference type="Proteomes" id="UP000263012"/>
    </source>
</evidence>
<proteinExistence type="predicted"/>
<dbReference type="AlphaFoldDB" id="A0A343TNX8"/>
<accession>A0A343TNX8</accession>
<dbReference type="InterPro" id="IPR041698">
    <property type="entry name" value="Methyltransf_25"/>
</dbReference>
<feature type="domain" description="Methyltransferase" evidence="1">
    <location>
        <begin position="60"/>
        <end position="134"/>
    </location>
</feature>
<sequence length="209" mass="22225">MSPPSSTDTGANRGVLKHVFAGLEQSFASLPWLFELLVELYRPLVRREMAIADVDASDRVLAVGCGALPYTAALIAECSRATVYALDCDRDAIADARRTLTRSGSGARIELVAGDGAQLSPTSLDVDSLDVAFVAVQAGPKTEIVDHLRSVDCGPDRIVVRRPRPAFAAAYGSLPDGYEPIDSVAQPAFAFGRSALFDGRKTETLPTDT</sequence>
<dbReference type="Proteomes" id="UP000263012">
    <property type="component" value="Chromosome"/>
</dbReference>
<dbReference type="OrthoDB" id="8915at2157"/>
<dbReference type="GeneID" id="37879558"/>
<dbReference type="SUPFAM" id="SSF53335">
    <property type="entry name" value="S-adenosyl-L-methionine-dependent methyltransferases"/>
    <property type="match status" value="1"/>
</dbReference>
<keyword evidence="3" id="KW-1185">Reference proteome</keyword>
<organism evidence="2 3">
    <name type="scientific">Halalkaliarchaeum desulfuricum</name>
    <dbReference type="NCBI Taxonomy" id="2055893"/>
    <lineage>
        <taxon>Archaea</taxon>
        <taxon>Methanobacteriati</taxon>
        <taxon>Methanobacteriota</taxon>
        <taxon>Stenosarchaea group</taxon>
        <taxon>Halobacteria</taxon>
        <taxon>Halobacteriales</taxon>
        <taxon>Haloferacaceae</taxon>
        <taxon>Halalkaliarchaeum</taxon>
    </lineage>
</organism>
<gene>
    <name evidence="2" type="ORF">AArcSl_3194</name>
</gene>
<dbReference type="InterPro" id="IPR029063">
    <property type="entry name" value="SAM-dependent_MTases_sf"/>
</dbReference>
<reference evidence="3" key="1">
    <citation type="submission" date="2017-11" db="EMBL/GenBank/DDBJ databases">
        <title>Phenotypic and genomic properties of facultatively anaerobic sulfur-reducing natronoarchaea from hypersaline soda lakes.</title>
        <authorList>
            <person name="Sorokin D.Y."/>
            <person name="Kublanov I.V."/>
            <person name="Roman P."/>
            <person name="Sinninghe Damste J.S."/>
            <person name="Golyshin P.N."/>
            <person name="Rojo D."/>
            <person name="Ciordia S."/>
            <person name="Mena M.D.C."/>
            <person name="Ferrer M."/>
            <person name="Messina E."/>
            <person name="Smedile F."/>
            <person name="La Spada G."/>
            <person name="La Cono V."/>
            <person name="Yakimov M.M."/>
        </authorList>
    </citation>
    <scope>NUCLEOTIDE SEQUENCE [LARGE SCALE GENOMIC DNA]</scope>
    <source>
        <strain evidence="3">AArc-Sl</strain>
    </source>
</reference>
<dbReference type="Gene3D" id="3.40.50.150">
    <property type="entry name" value="Vaccinia Virus protein VP39"/>
    <property type="match status" value="1"/>
</dbReference>
<evidence type="ECO:0000313" key="2">
    <source>
        <dbReference type="EMBL" id="AUX10800.1"/>
    </source>
</evidence>